<name>A0A364K6S9_9BACL</name>
<dbReference type="AlphaFoldDB" id="A0A364K6S9"/>
<reference evidence="1 2" key="2">
    <citation type="submission" date="2018-06" db="EMBL/GenBank/DDBJ databases">
        <authorList>
            <person name="Zhirakovskaya E."/>
        </authorList>
    </citation>
    <scope>NUCLEOTIDE SEQUENCE [LARGE SCALE GENOMIC DNA]</scope>
    <source>
        <strain evidence="1 2">FBKL4.011</strain>
    </source>
</reference>
<reference evidence="1 2" key="1">
    <citation type="submission" date="2018-06" db="EMBL/GenBank/DDBJ databases">
        <title>Thermoflavimicrobium daqus sp. nov., a thermophilic microbe isolated from Moutai-flavour Daqu.</title>
        <authorList>
            <person name="Wang X."/>
            <person name="Zhou H."/>
        </authorList>
    </citation>
    <scope>NUCLEOTIDE SEQUENCE [LARGE SCALE GENOMIC DNA]</scope>
    <source>
        <strain evidence="1 2">FBKL4.011</strain>
    </source>
</reference>
<protein>
    <submittedName>
        <fullName evidence="1">Uncharacterized protein</fullName>
    </submittedName>
</protein>
<comment type="caution">
    <text evidence="1">The sequence shown here is derived from an EMBL/GenBank/DDBJ whole genome shotgun (WGS) entry which is preliminary data.</text>
</comment>
<gene>
    <name evidence="1" type="ORF">DL897_07440</name>
</gene>
<proteinExistence type="predicted"/>
<sequence length="94" mass="11092">MKITVLTLQVKEYDYNLLEQHLVKHGWVKVPRQHIYRKKFHGLEVEVKEHLPSFSMDVTLHVSAKNPKGIRLNEICKIVEELEQMDVTPDIDED</sequence>
<evidence type="ECO:0000313" key="2">
    <source>
        <dbReference type="Proteomes" id="UP000251213"/>
    </source>
</evidence>
<dbReference type="Proteomes" id="UP000251213">
    <property type="component" value="Unassembled WGS sequence"/>
</dbReference>
<evidence type="ECO:0000313" key="1">
    <source>
        <dbReference type="EMBL" id="RAL25900.1"/>
    </source>
</evidence>
<organism evidence="1 2">
    <name type="scientific">Thermoflavimicrobium daqui</name>
    <dbReference type="NCBI Taxonomy" id="2137476"/>
    <lineage>
        <taxon>Bacteria</taxon>
        <taxon>Bacillati</taxon>
        <taxon>Bacillota</taxon>
        <taxon>Bacilli</taxon>
        <taxon>Bacillales</taxon>
        <taxon>Thermoactinomycetaceae</taxon>
        <taxon>Thermoflavimicrobium</taxon>
    </lineage>
</organism>
<keyword evidence="2" id="KW-1185">Reference proteome</keyword>
<accession>A0A364K6S9</accession>
<dbReference type="OrthoDB" id="2990774at2"/>
<dbReference type="RefSeq" id="WP_113658514.1">
    <property type="nucleotide sequence ID" value="NZ_KZ845665.1"/>
</dbReference>
<dbReference type="EMBL" id="QJKK01000003">
    <property type="protein sequence ID" value="RAL25900.1"/>
    <property type="molecule type" value="Genomic_DNA"/>
</dbReference>